<keyword evidence="1" id="KW-1133">Transmembrane helix</keyword>
<keyword evidence="1" id="KW-0472">Membrane</keyword>
<dbReference type="InterPro" id="IPR001245">
    <property type="entry name" value="Ser-Thr/Tyr_kinase_cat_dom"/>
</dbReference>
<dbReference type="GO" id="GO:0005524">
    <property type="term" value="F:ATP binding"/>
    <property type="evidence" value="ECO:0007669"/>
    <property type="project" value="InterPro"/>
</dbReference>
<dbReference type="GO" id="GO:0043235">
    <property type="term" value="C:receptor complex"/>
    <property type="evidence" value="ECO:0007669"/>
    <property type="project" value="TreeGrafter"/>
</dbReference>
<keyword evidence="5" id="KW-1185">Reference proteome</keyword>
<sequence length="376" mass="41582">QSNFLAPAGAQVVPNSVRVDGQTTSSGQSGKSGVPLIAVIIPSVVGGVLLLVVVIIIVYVIVARKRKSRMSRREFDALSAEMSMYRLTPQTSRKTVGGSGLSEEDIVRGERLGSWSYGTIYKGKLRGRMEEIVCIKVLDDPNRTTALARESSILAMCDHPNVLKYFGSISDTCSVVKFMNGGSLLNVLHNTTNFSPNEYRKMCTDIAAGMSYLESQKIIHSNLCAKHVLCKRDEFGGFQLIISGFTYAEKGEAVNGLIHQRMDTPFAPELLLFDGPTHKSDVWSFGVVCTEIFNEGRQPYQDKPDAEITFYVQNGGSPKIPTNTSGIISEIMRACLQRRPSDRPSFIRVYQELRADKGTSRQKNWDSEGRSSRSLY</sequence>
<dbReference type="Pfam" id="PF07714">
    <property type="entry name" value="PK_Tyr_Ser-Thr"/>
    <property type="match status" value="1"/>
</dbReference>
<dbReference type="GO" id="GO:0005886">
    <property type="term" value="C:plasma membrane"/>
    <property type="evidence" value="ECO:0007669"/>
    <property type="project" value="TreeGrafter"/>
</dbReference>
<dbReference type="OrthoDB" id="3256376at2759"/>
<dbReference type="InterPro" id="IPR050122">
    <property type="entry name" value="RTK"/>
</dbReference>
<dbReference type="Proteomes" id="UP000241769">
    <property type="component" value="Unassembled WGS sequence"/>
</dbReference>
<feature type="domain" description="Protein kinase" evidence="2">
    <location>
        <begin position="106"/>
        <end position="355"/>
    </location>
</feature>
<dbReference type="GO" id="GO:0004714">
    <property type="term" value="F:transmembrane receptor protein tyrosine kinase activity"/>
    <property type="evidence" value="ECO:0007669"/>
    <property type="project" value="TreeGrafter"/>
</dbReference>
<accession>A0A2P6MU17</accession>
<evidence type="ECO:0000256" key="1">
    <source>
        <dbReference type="SAM" id="Phobius"/>
    </source>
</evidence>
<reference evidence="3 5" key="1">
    <citation type="journal article" date="2018" name="Genome Biol. Evol.">
        <title>Multiple Roots of Fruiting Body Formation in Amoebozoa.</title>
        <authorList>
            <person name="Hillmann F."/>
            <person name="Forbes G."/>
            <person name="Novohradska S."/>
            <person name="Ferling I."/>
            <person name="Riege K."/>
            <person name="Groth M."/>
            <person name="Westermann M."/>
            <person name="Marz M."/>
            <person name="Spaller T."/>
            <person name="Winckler T."/>
            <person name="Schaap P."/>
            <person name="Glockner G."/>
        </authorList>
    </citation>
    <scope>NUCLEOTIDE SEQUENCE [LARGE SCALE GENOMIC DNA]</scope>
    <source>
        <strain evidence="3 5">Jena</strain>
    </source>
</reference>
<evidence type="ECO:0000313" key="5">
    <source>
        <dbReference type="Proteomes" id="UP000241769"/>
    </source>
</evidence>
<feature type="transmembrane region" description="Helical" evidence="1">
    <location>
        <begin position="36"/>
        <end position="62"/>
    </location>
</feature>
<dbReference type="Gene3D" id="1.10.510.10">
    <property type="entry name" value="Transferase(Phosphotransferase) domain 1"/>
    <property type="match status" value="1"/>
</dbReference>
<dbReference type="PROSITE" id="PS50011">
    <property type="entry name" value="PROTEIN_KINASE_DOM"/>
    <property type="match status" value="1"/>
</dbReference>
<dbReference type="PRINTS" id="PR00109">
    <property type="entry name" value="TYRKINASE"/>
</dbReference>
<dbReference type="STRING" id="1890364.A0A2P6MU17"/>
<evidence type="ECO:0000259" key="2">
    <source>
        <dbReference type="PROSITE" id="PS50011"/>
    </source>
</evidence>
<name>A0A2P6MU17_9EUKA</name>
<dbReference type="EMBL" id="MDYQ01000146">
    <property type="protein sequence ID" value="PRP80530.1"/>
    <property type="molecule type" value="Genomic_DNA"/>
</dbReference>
<evidence type="ECO:0000313" key="4">
    <source>
        <dbReference type="EMBL" id="PRP80530.1"/>
    </source>
</evidence>
<feature type="non-terminal residue" evidence="3">
    <location>
        <position position="1"/>
    </location>
</feature>
<comment type="caution">
    <text evidence="3">The sequence shown here is derived from an EMBL/GenBank/DDBJ whole genome shotgun (WGS) entry which is preliminary data.</text>
</comment>
<evidence type="ECO:0000313" key="3">
    <source>
        <dbReference type="EMBL" id="PRP75193.1"/>
    </source>
</evidence>
<protein>
    <submittedName>
        <fullName evidence="3">Tyrosine-protein kinase Fps85D-like isoform 2</fullName>
    </submittedName>
</protein>
<dbReference type="GO" id="GO:0007169">
    <property type="term" value="P:cell surface receptor protein tyrosine kinase signaling pathway"/>
    <property type="evidence" value="ECO:0007669"/>
    <property type="project" value="TreeGrafter"/>
</dbReference>
<dbReference type="InterPro" id="IPR011009">
    <property type="entry name" value="Kinase-like_dom_sf"/>
</dbReference>
<dbReference type="AlphaFoldDB" id="A0A2P6MU17"/>
<organism evidence="3 5">
    <name type="scientific">Planoprotostelium fungivorum</name>
    <dbReference type="NCBI Taxonomy" id="1890364"/>
    <lineage>
        <taxon>Eukaryota</taxon>
        <taxon>Amoebozoa</taxon>
        <taxon>Evosea</taxon>
        <taxon>Variosea</taxon>
        <taxon>Cavosteliida</taxon>
        <taxon>Cavosteliaceae</taxon>
        <taxon>Planoprotostelium</taxon>
    </lineage>
</organism>
<dbReference type="SUPFAM" id="SSF56112">
    <property type="entry name" value="Protein kinase-like (PK-like)"/>
    <property type="match status" value="1"/>
</dbReference>
<keyword evidence="3" id="KW-0808">Transferase</keyword>
<dbReference type="InterPro" id="IPR000719">
    <property type="entry name" value="Prot_kinase_dom"/>
</dbReference>
<gene>
    <name evidence="4" type="ORF">PROFUN_11843</name>
    <name evidence="3" type="ORF">PROFUN_15904</name>
</gene>
<proteinExistence type="predicted"/>
<dbReference type="InParanoid" id="A0A2P6MU17"/>
<dbReference type="EMBL" id="MDYQ01000412">
    <property type="protein sequence ID" value="PRP75193.1"/>
    <property type="molecule type" value="Genomic_DNA"/>
</dbReference>
<dbReference type="PANTHER" id="PTHR24416:SF611">
    <property type="entry name" value="TYROSINE-PROTEIN KINASE TRANSMEMBRANE RECEPTOR ROR"/>
    <property type="match status" value="1"/>
</dbReference>
<keyword evidence="3" id="KW-0418">Kinase</keyword>
<dbReference type="PANTHER" id="PTHR24416">
    <property type="entry name" value="TYROSINE-PROTEIN KINASE RECEPTOR"/>
    <property type="match status" value="1"/>
</dbReference>
<keyword evidence="1" id="KW-0812">Transmembrane</keyword>